<dbReference type="Pfam" id="PF00672">
    <property type="entry name" value="HAMP"/>
    <property type="match status" value="1"/>
</dbReference>
<dbReference type="PROSITE" id="PS50885">
    <property type="entry name" value="HAMP"/>
    <property type="match status" value="1"/>
</dbReference>
<dbReference type="PRINTS" id="PR00344">
    <property type="entry name" value="BCTRLSENSOR"/>
</dbReference>
<dbReference type="PROSITE" id="PS50109">
    <property type="entry name" value="HIS_KIN"/>
    <property type="match status" value="1"/>
</dbReference>
<dbReference type="SMART" id="SM00304">
    <property type="entry name" value="HAMP"/>
    <property type="match status" value="1"/>
</dbReference>
<feature type="domain" description="Histidine kinase" evidence="13">
    <location>
        <begin position="276"/>
        <end position="487"/>
    </location>
</feature>
<dbReference type="EC" id="2.7.13.3" evidence="3"/>
<dbReference type="InParanoid" id="A0A263D8K3"/>
<dbReference type="InterPro" id="IPR004358">
    <property type="entry name" value="Sig_transdc_His_kin-like_C"/>
</dbReference>
<dbReference type="OrthoDB" id="9786919at2"/>
<evidence type="ECO:0000256" key="8">
    <source>
        <dbReference type="ARBA" id="ARBA00022989"/>
    </source>
</evidence>
<accession>A0A263D8K3</accession>
<dbReference type="RefSeq" id="WP_094861418.1">
    <property type="nucleotide sequence ID" value="NZ_NKYE01000002.1"/>
</dbReference>
<dbReference type="InterPro" id="IPR050428">
    <property type="entry name" value="TCS_sensor_his_kinase"/>
</dbReference>
<keyword evidence="9" id="KW-0902">Two-component regulatory system</keyword>
<feature type="compositionally biased region" description="Basic and acidic residues" evidence="11">
    <location>
        <begin position="487"/>
        <end position="508"/>
    </location>
</feature>
<dbReference type="CDD" id="cd00082">
    <property type="entry name" value="HisKA"/>
    <property type="match status" value="1"/>
</dbReference>
<feature type="domain" description="HAMP" evidence="14">
    <location>
        <begin position="216"/>
        <end position="268"/>
    </location>
</feature>
<keyword evidence="8 12" id="KW-1133">Transmembrane helix</keyword>
<evidence type="ECO:0000256" key="4">
    <source>
        <dbReference type="ARBA" id="ARBA00022553"/>
    </source>
</evidence>
<dbReference type="GO" id="GO:0005886">
    <property type="term" value="C:plasma membrane"/>
    <property type="evidence" value="ECO:0007669"/>
    <property type="project" value="UniProtKB-SubCell"/>
</dbReference>
<evidence type="ECO:0000313" key="15">
    <source>
        <dbReference type="EMBL" id="OZM74519.1"/>
    </source>
</evidence>
<dbReference type="InterPro" id="IPR036890">
    <property type="entry name" value="HATPase_C_sf"/>
</dbReference>
<evidence type="ECO:0000256" key="2">
    <source>
        <dbReference type="ARBA" id="ARBA00004236"/>
    </source>
</evidence>
<evidence type="ECO:0000259" key="13">
    <source>
        <dbReference type="PROSITE" id="PS50109"/>
    </source>
</evidence>
<dbReference type="InterPro" id="IPR003660">
    <property type="entry name" value="HAMP_dom"/>
</dbReference>
<gene>
    <name evidence="15" type="ORF">CFN78_05235</name>
</gene>
<dbReference type="GO" id="GO:0000155">
    <property type="term" value="F:phosphorelay sensor kinase activity"/>
    <property type="evidence" value="ECO:0007669"/>
    <property type="project" value="InterPro"/>
</dbReference>
<dbReference type="SMART" id="SM00387">
    <property type="entry name" value="HATPase_c"/>
    <property type="match status" value="1"/>
</dbReference>
<dbReference type="EMBL" id="NKYE01000002">
    <property type="protein sequence ID" value="OZM74519.1"/>
    <property type="molecule type" value="Genomic_DNA"/>
</dbReference>
<reference evidence="15 16" key="1">
    <citation type="submission" date="2017-07" db="EMBL/GenBank/DDBJ databases">
        <title>Amycolatopsis antarcticus sp. nov., isolated from the surface of an Antarcticus brown macroalga.</title>
        <authorList>
            <person name="Wang J."/>
            <person name="Leiva S."/>
            <person name="Huang J."/>
            <person name="Huang Y."/>
        </authorList>
    </citation>
    <scope>NUCLEOTIDE SEQUENCE [LARGE SCALE GENOMIC DNA]</scope>
    <source>
        <strain evidence="15 16">AU-G6</strain>
    </source>
</reference>
<comment type="subcellular location">
    <subcellularLocation>
        <location evidence="2">Cell membrane</location>
    </subcellularLocation>
</comment>
<dbReference type="InterPro" id="IPR005467">
    <property type="entry name" value="His_kinase_dom"/>
</dbReference>
<evidence type="ECO:0000256" key="7">
    <source>
        <dbReference type="ARBA" id="ARBA00022777"/>
    </source>
</evidence>
<comment type="caution">
    <text evidence="15">The sequence shown here is derived from an EMBL/GenBank/DDBJ whole genome shotgun (WGS) entry which is preliminary data.</text>
</comment>
<evidence type="ECO:0000313" key="16">
    <source>
        <dbReference type="Proteomes" id="UP000242444"/>
    </source>
</evidence>
<evidence type="ECO:0000256" key="1">
    <source>
        <dbReference type="ARBA" id="ARBA00000085"/>
    </source>
</evidence>
<feature type="region of interest" description="Disordered" evidence="11">
    <location>
        <begin position="468"/>
        <end position="508"/>
    </location>
</feature>
<dbReference type="PANTHER" id="PTHR45436">
    <property type="entry name" value="SENSOR HISTIDINE KINASE YKOH"/>
    <property type="match status" value="1"/>
</dbReference>
<dbReference type="Gene3D" id="3.30.565.10">
    <property type="entry name" value="Histidine kinase-like ATPase, C-terminal domain"/>
    <property type="match status" value="1"/>
</dbReference>
<dbReference type="FunCoup" id="A0A263D8K3">
    <property type="interactions" value="16"/>
</dbReference>
<dbReference type="CDD" id="cd06225">
    <property type="entry name" value="HAMP"/>
    <property type="match status" value="1"/>
</dbReference>
<evidence type="ECO:0000256" key="11">
    <source>
        <dbReference type="SAM" id="MobiDB-lite"/>
    </source>
</evidence>
<name>A0A263D8K3_9PSEU</name>
<dbReference type="Pfam" id="PF02518">
    <property type="entry name" value="HATPase_c"/>
    <property type="match status" value="1"/>
</dbReference>
<dbReference type="PANTHER" id="PTHR45436:SF5">
    <property type="entry name" value="SENSOR HISTIDINE KINASE TRCS"/>
    <property type="match status" value="1"/>
</dbReference>
<keyword evidence="4" id="KW-0597">Phosphoprotein</keyword>
<evidence type="ECO:0000259" key="14">
    <source>
        <dbReference type="PROSITE" id="PS50885"/>
    </source>
</evidence>
<evidence type="ECO:0000256" key="6">
    <source>
        <dbReference type="ARBA" id="ARBA00022692"/>
    </source>
</evidence>
<dbReference type="SMART" id="SM00388">
    <property type="entry name" value="HisKA"/>
    <property type="match status" value="1"/>
</dbReference>
<sequence>MTTTAESTAPERGRGTRIPARVQIMGWLVLVMTGALATVVLLVAEFEYSAVDDRVNRSLEQDISEFRRVAGEGGEPGQAGTPTDPALLFRAHLRGQYPDRAEILLGVSDVAGRLGTVKQADDSVGGIVLDDPALRSIVDDPAGTGTLATTGGDMRWLRIDVLPPPGGTPEGARFWFVAGYFLDQAHTDVDATVRTLVGISAIALVLAAGVSWLVAGQILAPVRDVRRAAAELTEHDLTTRIPVHGRDDLAALAEQFNAMLDRLESAFATRRQFLDDAGHELRTPITIIRGNLELMGDDPAERAEVVRLCTDELDRMARIVGDLLLLAKAEQPDFLRPGWVSVPELTSDIDAKVRAIAPRRWVLERIGEGEAWLDDQRVTQAVLQLAQNAVAHTADDAEIRVGSSVYHGSASFWVTDTGPGVAAEDAPLIFERFARGSTTADGSAGRGGAGLGLAIVKAIAEAHHGNARVMSDPGQGATFGIELPAAPRHDTVPHETAPRHETGETHRA</sequence>
<dbReference type="Gene3D" id="6.10.340.10">
    <property type="match status" value="1"/>
</dbReference>
<dbReference type="FunFam" id="1.10.287.130:FF:000001">
    <property type="entry name" value="Two-component sensor histidine kinase"/>
    <property type="match status" value="1"/>
</dbReference>
<dbReference type="InterPro" id="IPR036097">
    <property type="entry name" value="HisK_dim/P_sf"/>
</dbReference>
<dbReference type="CDD" id="cd00075">
    <property type="entry name" value="HATPase"/>
    <property type="match status" value="1"/>
</dbReference>
<evidence type="ECO:0000256" key="9">
    <source>
        <dbReference type="ARBA" id="ARBA00023012"/>
    </source>
</evidence>
<dbReference type="SUPFAM" id="SSF55874">
    <property type="entry name" value="ATPase domain of HSP90 chaperone/DNA topoisomerase II/histidine kinase"/>
    <property type="match status" value="1"/>
</dbReference>
<comment type="catalytic activity">
    <reaction evidence="1">
        <text>ATP + protein L-histidine = ADP + protein N-phospho-L-histidine.</text>
        <dbReference type="EC" id="2.7.13.3"/>
    </reaction>
</comment>
<organism evidence="15 16">
    <name type="scientific">Amycolatopsis antarctica</name>
    <dbReference type="NCBI Taxonomy" id="1854586"/>
    <lineage>
        <taxon>Bacteria</taxon>
        <taxon>Bacillati</taxon>
        <taxon>Actinomycetota</taxon>
        <taxon>Actinomycetes</taxon>
        <taxon>Pseudonocardiales</taxon>
        <taxon>Pseudonocardiaceae</taxon>
        <taxon>Amycolatopsis</taxon>
    </lineage>
</organism>
<proteinExistence type="predicted"/>
<feature type="transmembrane region" description="Helical" evidence="12">
    <location>
        <begin position="196"/>
        <end position="215"/>
    </location>
</feature>
<dbReference type="SUPFAM" id="SSF158472">
    <property type="entry name" value="HAMP domain-like"/>
    <property type="match status" value="1"/>
</dbReference>
<protein>
    <recommendedName>
        <fullName evidence="3">histidine kinase</fullName>
        <ecNumber evidence="3">2.7.13.3</ecNumber>
    </recommendedName>
</protein>
<dbReference type="InterPro" id="IPR003594">
    <property type="entry name" value="HATPase_dom"/>
</dbReference>
<keyword evidence="7 15" id="KW-0418">Kinase</keyword>
<dbReference type="Gene3D" id="1.10.287.130">
    <property type="match status" value="1"/>
</dbReference>
<dbReference type="AlphaFoldDB" id="A0A263D8K3"/>
<keyword evidence="16" id="KW-1185">Reference proteome</keyword>
<evidence type="ECO:0000256" key="10">
    <source>
        <dbReference type="ARBA" id="ARBA00023136"/>
    </source>
</evidence>
<keyword evidence="5" id="KW-0808">Transferase</keyword>
<dbReference type="Proteomes" id="UP000242444">
    <property type="component" value="Unassembled WGS sequence"/>
</dbReference>
<dbReference type="SUPFAM" id="SSF47384">
    <property type="entry name" value="Homodimeric domain of signal transducing histidine kinase"/>
    <property type="match status" value="1"/>
</dbReference>
<keyword evidence="6 12" id="KW-0812">Transmembrane</keyword>
<feature type="transmembrane region" description="Helical" evidence="12">
    <location>
        <begin position="24"/>
        <end position="44"/>
    </location>
</feature>
<dbReference type="InterPro" id="IPR003661">
    <property type="entry name" value="HisK_dim/P_dom"/>
</dbReference>
<keyword evidence="10 12" id="KW-0472">Membrane</keyword>
<dbReference type="Pfam" id="PF00512">
    <property type="entry name" value="HisKA"/>
    <property type="match status" value="1"/>
</dbReference>
<evidence type="ECO:0000256" key="3">
    <source>
        <dbReference type="ARBA" id="ARBA00012438"/>
    </source>
</evidence>
<evidence type="ECO:0000256" key="12">
    <source>
        <dbReference type="SAM" id="Phobius"/>
    </source>
</evidence>
<evidence type="ECO:0000256" key="5">
    <source>
        <dbReference type="ARBA" id="ARBA00022679"/>
    </source>
</evidence>